<dbReference type="Proteomes" id="UP000054538">
    <property type="component" value="Unassembled WGS sequence"/>
</dbReference>
<dbReference type="InParanoid" id="A0A0D0CIK5"/>
<dbReference type="HOGENOM" id="CLU_189334_0_0_1"/>
<reference evidence="2 3" key="1">
    <citation type="submission" date="2014-04" db="EMBL/GenBank/DDBJ databases">
        <authorList>
            <consortium name="DOE Joint Genome Institute"/>
            <person name="Kuo A."/>
            <person name="Kohler A."/>
            <person name="Jargeat P."/>
            <person name="Nagy L.G."/>
            <person name="Floudas D."/>
            <person name="Copeland A."/>
            <person name="Barry K.W."/>
            <person name="Cichocki N."/>
            <person name="Veneault-Fourrey C."/>
            <person name="LaButti K."/>
            <person name="Lindquist E.A."/>
            <person name="Lipzen A."/>
            <person name="Lundell T."/>
            <person name="Morin E."/>
            <person name="Murat C."/>
            <person name="Sun H."/>
            <person name="Tunlid A."/>
            <person name="Henrissat B."/>
            <person name="Grigoriev I.V."/>
            <person name="Hibbett D.S."/>
            <person name="Martin F."/>
            <person name="Nordberg H.P."/>
            <person name="Cantor M.N."/>
            <person name="Hua S.X."/>
        </authorList>
    </citation>
    <scope>NUCLEOTIDE SEQUENCE [LARGE SCALE GENOMIC DNA]</scope>
    <source>
        <strain evidence="2 3">Ve08.2h10</strain>
    </source>
</reference>
<dbReference type="AlphaFoldDB" id="A0A0D0CIK5"/>
<protein>
    <submittedName>
        <fullName evidence="2">Uncharacterized protein</fullName>
    </submittedName>
</protein>
<dbReference type="EMBL" id="KN828433">
    <property type="protein sequence ID" value="KIK74983.1"/>
    <property type="molecule type" value="Genomic_DNA"/>
</dbReference>
<feature type="compositionally biased region" description="Polar residues" evidence="1">
    <location>
        <begin position="19"/>
        <end position="33"/>
    </location>
</feature>
<evidence type="ECO:0000256" key="1">
    <source>
        <dbReference type="SAM" id="MobiDB-lite"/>
    </source>
</evidence>
<keyword evidence="3" id="KW-1185">Reference proteome</keyword>
<name>A0A0D0CIK5_9AGAM</name>
<sequence>MDSERALQLRVDPPGSGAEVQTPTFRESGVTNSEVTGKRRYKLQGRGKAEIRTPMFRKSGNYMA</sequence>
<feature type="region of interest" description="Disordered" evidence="1">
    <location>
        <begin position="1"/>
        <end position="33"/>
    </location>
</feature>
<evidence type="ECO:0000313" key="3">
    <source>
        <dbReference type="Proteomes" id="UP000054538"/>
    </source>
</evidence>
<proteinExistence type="predicted"/>
<accession>A0A0D0CIK5</accession>
<reference evidence="3" key="2">
    <citation type="submission" date="2015-01" db="EMBL/GenBank/DDBJ databases">
        <title>Evolutionary Origins and Diversification of the Mycorrhizal Mutualists.</title>
        <authorList>
            <consortium name="DOE Joint Genome Institute"/>
            <consortium name="Mycorrhizal Genomics Consortium"/>
            <person name="Kohler A."/>
            <person name="Kuo A."/>
            <person name="Nagy L.G."/>
            <person name="Floudas D."/>
            <person name="Copeland A."/>
            <person name="Barry K.W."/>
            <person name="Cichocki N."/>
            <person name="Veneault-Fourrey C."/>
            <person name="LaButti K."/>
            <person name="Lindquist E.A."/>
            <person name="Lipzen A."/>
            <person name="Lundell T."/>
            <person name="Morin E."/>
            <person name="Murat C."/>
            <person name="Riley R."/>
            <person name="Ohm R."/>
            <person name="Sun H."/>
            <person name="Tunlid A."/>
            <person name="Henrissat B."/>
            <person name="Grigoriev I.V."/>
            <person name="Hibbett D.S."/>
            <person name="Martin F."/>
        </authorList>
    </citation>
    <scope>NUCLEOTIDE SEQUENCE [LARGE SCALE GENOMIC DNA]</scope>
    <source>
        <strain evidence="3">Ve08.2h10</strain>
    </source>
</reference>
<evidence type="ECO:0000313" key="2">
    <source>
        <dbReference type="EMBL" id="KIK74983.1"/>
    </source>
</evidence>
<gene>
    <name evidence="2" type="ORF">PAXRUDRAFT_19379</name>
</gene>
<organism evidence="2 3">
    <name type="scientific">Paxillus rubicundulus Ve08.2h10</name>
    <dbReference type="NCBI Taxonomy" id="930991"/>
    <lineage>
        <taxon>Eukaryota</taxon>
        <taxon>Fungi</taxon>
        <taxon>Dikarya</taxon>
        <taxon>Basidiomycota</taxon>
        <taxon>Agaricomycotina</taxon>
        <taxon>Agaricomycetes</taxon>
        <taxon>Agaricomycetidae</taxon>
        <taxon>Boletales</taxon>
        <taxon>Paxilineae</taxon>
        <taxon>Paxillaceae</taxon>
        <taxon>Paxillus</taxon>
    </lineage>
</organism>